<feature type="region of interest" description="Disordered" evidence="2">
    <location>
        <begin position="150"/>
        <end position="200"/>
    </location>
</feature>
<comment type="subcellular location">
    <subcellularLocation>
        <location evidence="1">Cytoplasm</location>
        <location evidence="1">Cytoskeleton</location>
        <location evidence="1">Cilium axoneme</location>
    </subcellularLocation>
</comment>
<dbReference type="Proteomes" id="UP000075714">
    <property type="component" value="Unassembled WGS sequence"/>
</dbReference>
<feature type="compositionally biased region" description="Low complexity" evidence="2">
    <location>
        <begin position="303"/>
        <end position="314"/>
    </location>
</feature>
<feature type="region of interest" description="Disordered" evidence="2">
    <location>
        <begin position="303"/>
        <end position="337"/>
    </location>
</feature>
<evidence type="ECO:0008006" key="5">
    <source>
        <dbReference type="Google" id="ProtNLM"/>
    </source>
</evidence>
<evidence type="ECO:0000256" key="1">
    <source>
        <dbReference type="ARBA" id="ARBA00004430"/>
    </source>
</evidence>
<reference evidence="4" key="1">
    <citation type="journal article" date="2016" name="Nat. Commun.">
        <title>The Gonium pectorale genome demonstrates co-option of cell cycle regulation during the evolution of multicellularity.</title>
        <authorList>
            <person name="Hanschen E.R."/>
            <person name="Marriage T.N."/>
            <person name="Ferris P.J."/>
            <person name="Hamaji T."/>
            <person name="Toyoda A."/>
            <person name="Fujiyama A."/>
            <person name="Neme R."/>
            <person name="Noguchi H."/>
            <person name="Minakuchi Y."/>
            <person name="Suzuki M."/>
            <person name="Kawai-Toyooka H."/>
            <person name="Smith D.R."/>
            <person name="Sparks H."/>
            <person name="Anderson J."/>
            <person name="Bakaric R."/>
            <person name="Luria V."/>
            <person name="Karger A."/>
            <person name="Kirschner M.W."/>
            <person name="Durand P.M."/>
            <person name="Michod R.E."/>
            <person name="Nozaki H."/>
            <person name="Olson B.J."/>
        </authorList>
    </citation>
    <scope>NUCLEOTIDE SEQUENCE [LARGE SCALE GENOMIC DNA]</scope>
    <source>
        <strain evidence="4">NIES-2863</strain>
    </source>
</reference>
<evidence type="ECO:0000313" key="4">
    <source>
        <dbReference type="Proteomes" id="UP000075714"/>
    </source>
</evidence>
<feature type="compositionally biased region" description="Gly residues" evidence="2">
    <location>
        <begin position="658"/>
        <end position="670"/>
    </location>
</feature>
<comment type="caution">
    <text evidence="3">The sequence shown here is derived from an EMBL/GenBank/DDBJ whole genome shotgun (WGS) entry which is preliminary data.</text>
</comment>
<evidence type="ECO:0000313" key="3">
    <source>
        <dbReference type="EMBL" id="KXZ54231.1"/>
    </source>
</evidence>
<feature type="compositionally biased region" description="Gly residues" evidence="2">
    <location>
        <begin position="631"/>
        <end position="640"/>
    </location>
</feature>
<dbReference type="OrthoDB" id="552784at2759"/>
<keyword evidence="4" id="KW-1185">Reference proteome</keyword>
<dbReference type="Gene3D" id="3.80.10.10">
    <property type="entry name" value="Ribonuclease Inhibitor"/>
    <property type="match status" value="1"/>
</dbReference>
<dbReference type="AlphaFoldDB" id="A0A150GWJ8"/>
<organism evidence="3 4">
    <name type="scientific">Gonium pectorale</name>
    <name type="common">Green alga</name>
    <dbReference type="NCBI Taxonomy" id="33097"/>
    <lineage>
        <taxon>Eukaryota</taxon>
        <taxon>Viridiplantae</taxon>
        <taxon>Chlorophyta</taxon>
        <taxon>core chlorophytes</taxon>
        <taxon>Chlorophyceae</taxon>
        <taxon>CS clade</taxon>
        <taxon>Chlamydomonadales</taxon>
        <taxon>Volvocaceae</taxon>
        <taxon>Gonium</taxon>
    </lineage>
</organism>
<dbReference type="EMBL" id="LSYV01000006">
    <property type="protein sequence ID" value="KXZ54231.1"/>
    <property type="molecule type" value="Genomic_DNA"/>
</dbReference>
<feature type="region of interest" description="Disordered" evidence="2">
    <location>
        <begin position="700"/>
        <end position="740"/>
    </location>
</feature>
<gene>
    <name evidence="3" type="ORF">GPECTOR_5g322</name>
</gene>
<feature type="compositionally biased region" description="Low complexity" evidence="2">
    <location>
        <begin position="724"/>
        <end position="740"/>
    </location>
</feature>
<accession>A0A150GWJ8</accession>
<proteinExistence type="predicted"/>
<feature type="region of interest" description="Disordered" evidence="2">
    <location>
        <begin position="618"/>
        <end position="674"/>
    </location>
</feature>
<dbReference type="GO" id="GO:0005930">
    <property type="term" value="C:axoneme"/>
    <property type="evidence" value="ECO:0007669"/>
    <property type="project" value="UniProtKB-SubCell"/>
</dbReference>
<protein>
    <recommendedName>
        <fullName evidence="5">F-box domain-containing protein</fullName>
    </recommendedName>
</protein>
<evidence type="ECO:0000256" key="2">
    <source>
        <dbReference type="SAM" id="MobiDB-lite"/>
    </source>
</evidence>
<dbReference type="SUPFAM" id="SSF52047">
    <property type="entry name" value="RNI-like"/>
    <property type="match status" value="2"/>
</dbReference>
<name>A0A150GWJ8_GONPE</name>
<dbReference type="InterPro" id="IPR032675">
    <property type="entry name" value="LRR_dom_sf"/>
</dbReference>
<sequence>MSYPEWRVRGPVARFHWDYLRGTLYTLCPVVSHLTVVLSSRASRDACVAMFRDLNWWSRLREISLVALRPTGQGMFGPGLSAETLAGLSELQRLRALTTEGCDASMALHAALRCPQLTKLCVRSRRSPLSPSCPVTNSFLDLLAASQRAICSGQPPPPPPAPRQGGDGPGHGHGQGQEPDGGMGFGQGHGGGGGGGADMAEDVDMIGVGGGGGGGGGGGAVAGVQGLGAAAAAAAGGAGGGGGGGALVDGWKHHMAHLMEGAHPALDLQELQNLFAEEGAEEVTENGDSDGSAADGDVEMEDAVAGHGPSSAGAGAAGRRRRRRGGGGGDAKGCRQAELVGDGSPGLRHLEFDSDAQANDAATLMSLLDAGSASTELVPRCLRDLLASLPRLQCLHCRRVPLSEAAVVSLLQAATGLTELHCAVQDGRVRREDPGWDPSMRACRVLEALAQEPAAALGPAARAGGTGQRGPVQRGPPVGPGRPALHLHISGASRDSPPELLAALMPLRPRLRTLFFSHRALTPAHMLSVGQLESLEVLGLSLSLSGGSGSDRNRDGVAAVNAAAAGQQGGAAAAMRAEARMRALLAVQQRRMEMEMGLMHRRRRAMIEWMAAARSGGGPPLGPLRRLGDAFRGGGGGPGGDLDLERRLLDDADDDVGDGGPAGHWDGGPEAGAPGLGLEALRRLTSLRELHIRGALQPPASVSTGYEARTSSEGAAAGSGGDGSETAGPAGSGMQAAGPAAAGPVPGAIVALHAAGIRPHYLVAPAAEALEVLTRDRLRLRRSILSLTRPDLAALTTHGSRLEALSLHYVRTPPDVVALLAGALPRLRRLSLRWANDVEAVPGGGGGVADAAQPCSCCGIATAGPSVAAATAGGSDGEGRGWVELSVLPPALESLDLGGAVSLAVTAPDPAGPGGSRAAAGPLWTTLQRLTLTDGLGLPDGALQALLAHTPYLGELQLLRPRHVRPADLVALEHLDGLRQLIVDLDSADLECRTVRNAFAEGISRVARLTALQELRWNVPEPLGARRRAPGMPAEQDSNQLLCQQLPALTGLQRLSLLSLPCCRTLLPRLDHLQALRHLPFLEISPV</sequence>
<feature type="compositionally biased region" description="Gly residues" evidence="2">
    <location>
        <begin position="165"/>
        <end position="197"/>
    </location>
</feature>